<dbReference type="GO" id="GO:0008442">
    <property type="term" value="F:3-hydroxyisobutyrate dehydrogenase activity"/>
    <property type="evidence" value="ECO:0007669"/>
    <property type="project" value="UniProtKB-EC"/>
</dbReference>
<name>A0A4Q0M9I3_9HYPH</name>
<dbReference type="EC" id="1.1.1.31" evidence="6"/>
<accession>A0A4Q0M9I3</accession>
<comment type="pathway">
    <text evidence="6">Amino-acid degradation; L-valine degradation.</text>
</comment>
<dbReference type="GO" id="GO:0050661">
    <property type="term" value="F:NADP binding"/>
    <property type="evidence" value="ECO:0007669"/>
    <property type="project" value="InterPro"/>
</dbReference>
<dbReference type="UniPathway" id="UPA00362"/>
<dbReference type="InterPro" id="IPR029154">
    <property type="entry name" value="HIBADH-like_NADP-bd"/>
</dbReference>
<dbReference type="Gene3D" id="3.40.50.720">
    <property type="entry name" value="NAD(P)-binding Rossmann-like Domain"/>
    <property type="match status" value="1"/>
</dbReference>
<feature type="domain" description="6-phosphogluconate dehydrogenase NADP-binding" evidence="7">
    <location>
        <begin position="2"/>
        <end position="157"/>
    </location>
</feature>
<keyword evidence="2 6" id="KW-0101">Branched-chain amino acid catabolism</keyword>
<dbReference type="InterPro" id="IPR008927">
    <property type="entry name" value="6-PGluconate_DH-like_C_sf"/>
</dbReference>
<gene>
    <name evidence="9" type="primary">mmsB</name>
    <name evidence="9" type="ORF">EK403_17970</name>
</gene>
<dbReference type="Pfam" id="PF03446">
    <property type="entry name" value="NAD_binding_2"/>
    <property type="match status" value="1"/>
</dbReference>
<proteinExistence type="inferred from homology"/>
<keyword evidence="3 6" id="KW-0560">Oxidoreductase</keyword>
<keyword evidence="4 6" id="KW-0520">NAD</keyword>
<dbReference type="Gene3D" id="1.10.1040.10">
    <property type="entry name" value="N-(1-d-carboxylethyl)-l-norvaline Dehydrogenase, domain 2"/>
    <property type="match status" value="1"/>
</dbReference>
<dbReference type="AlphaFoldDB" id="A0A4Q0M9I3"/>
<dbReference type="PIRSF" id="PIRSF000103">
    <property type="entry name" value="HIBADH"/>
    <property type="match status" value="1"/>
</dbReference>
<comment type="similarity">
    <text evidence="1 6">Belongs to the HIBADH-related family.</text>
</comment>
<evidence type="ECO:0000259" key="7">
    <source>
        <dbReference type="Pfam" id="PF03446"/>
    </source>
</evidence>
<feature type="active site" evidence="5">
    <location>
        <position position="166"/>
    </location>
</feature>
<dbReference type="SUPFAM" id="SSF48179">
    <property type="entry name" value="6-phosphogluconate dehydrogenase C-terminal domain-like"/>
    <property type="match status" value="1"/>
</dbReference>
<dbReference type="Pfam" id="PF14833">
    <property type="entry name" value="NAD_binding_11"/>
    <property type="match status" value="1"/>
</dbReference>
<dbReference type="Proteomes" id="UP000289708">
    <property type="component" value="Unassembled WGS sequence"/>
</dbReference>
<protein>
    <recommendedName>
        <fullName evidence="6">3-hydroxyisobutyrate dehydrogenase</fullName>
        <shortName evidence="6">HIBADH</shortName>
        <ecNumber evidence="6">1.1.1.31</ecNumber>
    </recommendedName>
</protein>
<dbReference type="PANTHER" id="PTHR22981:SF7">
    <property type="entry name" value="3-HYDROXYISOBUTYRATE DEHYDROGENASE, MITOCHONDRIAL"/>
    <property type="match status" value="1"/>
</dbReference>
<dbReference type="InterPro" id="IPR036291">
    <property type="entry name" value="NAD(P)-bd_dom_sf"/>
</dbReference>
<comment type="catalytic activity">
    <reaction evidence="6">
        <text>3-hydroxy-2-methylpropanoate + NAD(+) = 2-methyl-3-oxopropanoate + NADH + H(+)</text>
        <dbReference type="Rhea" id="RHEA:17681"/>
        <dbReference type="ChEBI" id="CHEBI:11805"/>
        <dbReference type="ChEBI" id="CHEBI:15378"/>
        <dbReference type="ChEBI" id="CHEBI:57540"/>
        <dbReference type="ChEBI" id="CHEBI:57700"/>
        <dbReference type="ChEBI" id="CHEBI:57945"/>
        <dbReference type="EC" id="1.1.1.31"/>
    </reaction>
</comment>
<evidence type="ECO:0000259" key="8">
    <source>
        <dbReference type="Pfam" id="PF14833"/>
    </source>
</evidence>
<dbReference type="InterPro" id="IPR006115">
    <property type="entry name" value="6PGDH_NADP-bd"/>
</dbReference>
<dbReference type="GO" id="GO:0006574">
    <property type="term" value="P:L-valine catabolic process"/>
    <property type="evidence" value="ECO:0007669"/>
    <property type="project" value="UniProtKB-UniPathway"/>
</dbReference>
<dbReference type="GO" id="GO:0051287">
    <property type="term" value="F:NAD binding"/>
    <property type="evidence" value="ECO:0007669"/>
    <property type="project" value="InterPro"/>
</dbReference>
<dbReference type="PANTHER" id="PTHR22981">
    <property type="entry name" value="3-HYDROXYISOBUTYRATE DEHYDROGENASE-RELATED"/>
    <property type="match status" value="1"/>
</dbReference>
<dbReference type="OrthoDB" id="9812907at2"/>
<evidence type="ECO:0000256" key="4">
    <source>
        <dbReference type="ARBA" id="ARBA00023027"/>
    </source>
</evidence>
<keyword evidence="10" id="KW-1185">Reference proteome</keyword>
<comment type="caution">
    <text evidence="9">The sequence shown here is derived from an EMBL/GenBank/DDBJ whole genome shotgun (WGS) entry which is preliminary data.</text>
</comment>
<feature type="domain" description="3-hydroxyisobutyrate dehydrogenase-like NAD-binding" evidence="8">
    <location>
        <begin position="160"/>
        <end position="286"/>
    </location>
</feature>
<evidence type="ECO:0000256" key="2">
    <source>
        <dbReference type="ARBA" id="ARBA00022456"/>
    </source>
</evidence>
<dbReference type="InterPro" id="IPR002204">
    <property type="entry name" value="3-OH-isobutyrate_DH-rel_CS"/>
</dbReference>
<organism evidence="9 10">
    <name type="scientific">Hansschlegelia zhihuaiae</name>
    <dbReference type="NCBI Taxonomy" id="405005"/>
    <lineage>
        <taxon>Bacteria</taxon>
        <taxon>Pseudomonadati</taxon>
        <taxon>Pseudomonadota</taxon>
        <taxon>Alphaproteobacteria</taxon>
        <taxon>Hyphomicrobiales</taxon>
        <taxon>Methylopilaceae</taxon>
        <taxon>Hansschlegelia</taxon>
    </lineage>
</organism>
<evidence type="ECO:0000256" key="6">
    <source>
        <dbReference type="RuleBase" id="RU910714"/>
    </source>
</evidence>
<dbReference type="InterPro" id="IPR011548">
    <property type="entry name" value="HIBADH"/>
</dbReference>
<dbReference type="SUPFAM" id="SSF51735">
    <property type="entry name" value="NAD(P)-binding Rossmann-fold domains"/>
    <property type="match status" value="1"/>
</dbReference>
<evidence type="ECO:0000313" key="9">
    <source>
        <dbReference type="EMBL" id="RXF69868.1"/>
    </source>
</evidence>
<evidence type="ECO:0000256" key="1">
    <source>
        <dbReference type="ARBA" id="ARBA00009080"/>
    </source>
</evidence>
<dbReference type="EMBL" id="RYFI01000020">
    <property type="protein sequence ID" value="RXF69868.1"/>
    <property type="molecule type" value="Genomic_DNA"/>
</dbReference>
<evidence type="ECO:0000256" key="3">
    <source>
        <dbReference type="ARBA" id="ARBA00023002"/>
    </source>
</evidence>
<dbReference type="InterPro" id="IPR015815">
    <property type="entry name" value="HIBADH-related"/>
</dbReference>
<dbReference type="FunFam" id="1.10.1040.10:FF:000006">
    <property type="entry name" value="3-hydroxyisobutyrate dehydrogenase"/>
    <property type="match status" value="1"/>
</dbReference>
<reference evidence="9 10" key="1">
    <citation type="submission" date="2018-12" db="EMBL/GenBank/DDBJ databases">
        <title>bacterium Hansschlegelia zhihuaiae S113.</title>
        <authorList>
            <person name="He J."/>
        </authorList>
    </citation>
    <scope>NUCLEOTIDE SEQUENCE [LARGE SCALE GENOMIC DNA]</scope>
    <source>
        <strain evidence="9 10">S 113</strain>
    </source>
</reference>
<dbReference type="PROSITE" id="PS00895">
    <property type="entry name" value="3_HYDROXYISOBUT_DH"/>
    <property type="match status" value="1"/>
</dbReference>
<evidence type="ECO:0000313" key="10">
    <source>
        <dbReference type="Proteomes" id="UP000289708"/>
    </source>
</evidence>
<sequence>MIGFIGLGNMGGPMAANLAMAGHEVLGFDVTAAAVDRAAAAGVSAARSIEEAAAEADIVVTMLPSGSHLVSVYETLVAVARPDALLIDCSTVDVASCVRAHEMARANGLASIDAPVSGGVSGAAAATLTFMVGGDEAAVERARPALEAMGRRVVHCGVAGAGQAAKTCNNMVLGISMIALAEAFTLGERLNLSHQALFDVLSTSSGQCWALVNHCPVPGPVPASAANHGFRPGFAAALMLKDLRLARDAADAAGVDIPLGRQAAGLYEQFNALDEEGLDYAAIIKLVRERSGMK</sequence>
<evidence type="ECO:0000256" key="5">
    <source>
        <dbReference type="PIRSR" id="PIRSR000103-1"/>
    </source>
</evidence>
<dbReference type="InterPro" id="IPR013328">
    <property type="entry name" value="6PGD_dom2"/>
</dbReference>
<dbReference type="NCBIfam" id="TIGR01692">
    <property type="entry name" value="HIBADH"/>
    <property type="match status" value="1"/>
</dbReference>